<keyword evidence="3" id="KW-1185">Reference proteome</keyword>
<protein>
    <recommendedName>
        <fullName evidence="4">DUF222 domain-containing protein</fullName>
    </recommendedName>
</protein>
<dbReference type="EMBL" id="JAUHJQ010000002">
    <property type="protein sequence ID" value="MDN4172980.1"/>
    <property type="molecule type" value="Genomic_DNA"/>
</dbReference>
<evidence type="ECO:0008006" key="4">
    <source>
        <dbReference type="Google" id="ProtNLM"/>
    </source>
</evidence>
<reference evidence="2" key="1">
    <citation type="submission" date="2023-06" db="EMBL/GenBank/DDBJ databases">
        <title>Draft genome sequence of Nocardioides sp. SOB77.</title>
        <authorList>
            <person name="Zhang G."/>
        </authorList>
    </citation>
    <scope>NUCLEOTIDE SEQUENCE</scope>
    <source>
        <strain evidence="2">SOB77</strain>
    </source>
</reference>
<sequence>MSDEQRPGDAAGPDGEDVGSVAEEAAKLFGALGDWAQDQGDGLGAGFSGFAAQAAAAAHGLDEHLATGAPECTWCPVCRAVQAVRRTSPEVRAHLTAAASSLLQAAAEAMATAVPQDRRPPPDAGTRVERIDLDPDTGTDEWPEDEE</sequence>
<name>A0ABT8FEX9_9ACTN</name>
<accession>A0ABT8FEX9</accession>
<feature type="compositionally biased region" description="Acidic residues" evidence="1">
    <location>
        <begin position="134"/>
        <end position="147"/>
    </location>
</feature>
<comment type="caution">
    <text evidence="2">The sequence shown here is derived from an EMBL/GenBank/DDBJ whole genome shotgun (WGS) entry which is preliminary data.</text>
</comment>
<gene>
    <name evidence="2" type="ORF">QWY28_08515</name>
</gene>
<feature type="region of interest" description="Disordered" evidence="1">
    <location>
        <begin position="107"/>
        <end position="147"/>
    </location>
</feature>
<feature type="region of interest" description="Disordered" evidence="1">
    <location>
        <begin position="1"/>
        <end position="20"/>
    </location>
</feature>
<feature type="compositionally biased region" description="Basic and acidic residues" evidence="1">
    <location>
        <begin position="116"/>
        <end position="133"/>
    </location>
</feature>
<evidence type="ECO:0000256" key="1">
    <source>
        <dbReference type="SAM" id="MobiDB-lite"/>
    </source>
</evidence>
<proteinExistence type="predicted"/>
<organism evidence="2 3">
    <name type="scientific">Nocardioides oceani</name>
    <dbReference type="NCBI Taxonomy" id="3058369"/>
    <lineage>
        <taxon>Bacteria</taxon>
        <taxon>Bacillati</taxon>
        <taxon>Actinomycetota</taxon>
        <taxon>Actinomycetes</taxon>
        <taxon>Propionibacteriales</taxon>
        <taxon>Nocardioidaceae</taxon>
        <taxon>Nocardioides</taxon>
    </lineage>
</organism>
<dbReference type="Proteomes" id="UP001168620">
    <property type="component" value="Unassembled WGS sequence"/>
</dbReference>
<evidence type="ECO:0000313" key="2">
    <source>
        <dbReference type="EMBL" id="MDN4172980.1"/>
    </source>
</evidence>
<dbReference type="RefSeq" id="WP_300951975.1">
    <property type="nucleotide sequence ID" value="NZ_JAUHJQ010000002.1"/>
</dbReference>
<evidence type="ECO:0000313" key="3">
    <source>
        <dbReference type="Proteomes" id="UP001168620"/>
    </source>
</evidence>